<reference evidence="2 3" key="1">
    <citation type="submission" date="2019-09" db="EMBL/GenBank/DDBJ databases">
        <title>Draft genome of the ectomycorrhizal ascomycete Sphaerosporella brunnea.</title>
        <authorList>
            <consortium name="DOE Joint Genome Institute"/>
            <person name="Benucci G.M."/>
            <person name="Marozzi G."/>
            <person name="Antonielli L."/>
            <person name="Sanchez S."/>
            <person name="Marco P."/>
            <person name="Wang X."/>
            <person name="Falini L.B."/>
            <person name="Barry K."/>
            <person name="Haridas S."/>
            <person name="Lipzen A."/>
            <person name="Labutti K."/>
            <person name="Grigoriev I.V."/>
            <person name="Murat C."/>
            <person name="Martin F."/>
            <person name="Albertini E."/>
            <person name="Donnini D."/>
            <person name="Bonito G."/>
        </authorList>
    </citation>
    <scope>NUCLEOTIDE SEQUENCE [LARGE SCALE GENOMIC DNA]</scope>
    <source>
        <strain evidence="2 3">Sb_GMNB300</strain>
    </source>
</reference>
<accession>A0A5J5EBH0</accession>
<gene>
    <name evidence="2" type="ORF">FN846DRAFT_1013171</name>
</gene>
<name>A0A5J5EBH0_9PEZI</name>
<dbReference type="GO" id="GO:0005634">
    <property type="term" value="C:nucleus"/>
    <property type="evidence" value="ECO:0007669"/>
    <property type="project" value="TreeGrafter"/>
</dbReference>
<dbReference type="GO" id="GO:0003677">
    <property type="term" value="F:DNA binding"/>
    <property type="evidence" value="ECO:0007669"/>
    <property type="project" value="TreeGrafter"/>
</dbReference>
<dbReference type="OrthoDB" id="5427804at2759"/>
<evidence type="ECO:0008006" key="4">
    <source>
        <dbReference type="Google" id="ProtNLM"/>
    </source>
</evidence>
<keyword evidence="3" id="KW-1185">Reference proteome</keyword>
<evidence type="ECO:0000313" key="3">
    <source>
        <dbReference type="Proteomes" id="UP000326924"/>
    </source>
</evidence>
<dbReference type="Proteomes" id="UP000326924">
    <property type="component" value="Unassembled WGS sequence"/>
</dbReference>
<feature type="region of interest" description="Disordered" evidence="1">
    <location>
        <begin position="1"/>
        <end position="76"/>
    </location>
</feature>
<feature type="compositionally biased region" description="Basic and acidic residues" evidence="1">
    <location>
        <begin position="51"/>
        <end position="64"/>
    </location>
</feature>
<organism evidence="2 3">
    <name type="scientific">Sphaerosporella brunnea</name>
    <dbReference type="NCBI Taxonomy" id="1250544"/>
    <lineage>
        <taxon>Eukaryota</taxon>
        <taxon>Fungi</taxon>
        <taxon>Dikarya</taxon>
        <taxon>Ascomycota</taxon>
        <taxon>Pezizomycotina</taxon>
        <taxon>Pezizomycetes</taxon>
        <taxon>Pezizales</taxon>
        <taxon>Pyronemataceae</taxon>
        <taxon>Sphaerosporella</taxon>
    </lineage>
</organism>
<dbReference type="EMBL" id="VXIS01000828">
    <property type="protein sequence ID" value="KAA8892541.1"/>
    <property type="molecule type" value="Genomic_DNA"/>
</dbReference>
<evidence type="ECO:0000256" key="1">
    <source>
        <dbReference type="SAM" id="MobiDB-lite"/>
    </source>
</evidence>
<dbReference type="PANTHER" id="PTHR19303">
    <property type="entry name" value="TRANSPOSON"/>
    <property type="match status" value="1"/>
</dbReference>
<proteinExistence type="predicted"/>
<sequence>MSTENYDILNQVREDHLPTPPRQYVDRAVGSASQTPTTSMERELHRRRQHGERYQEARPRRQGHEPIPVGTRCTNSLPLPPAVEAVEGRPPLAPMQQIHERTRIVNPLKRKMVKEPKEGIAKRRSTTREEKLQALDFEDNAREWLKNAKGEMVLNKPSRRKVAALIGFTESQLRDWRQDEKKILDAPEKSRRIGSGRKVEWPDMEVRLADEWRARCMKGLEITRKWFEKRAKTIFEEEYPEQVKVVDDKKMLGCEFSDGWFTGFKNRHLIAWRAPTLQAQHMPENYRNTAVSSIPRSPNEKTYEVGRFRCRLMFNFDQMGLPFDFYSTRTYAPQGAKSVKKKAEGPKAWLHRQATLALLLCGDGRSRCKPLIIFRGEAKTNALKKEMEYYDRRVERQFKQATEPEDREANLPRLLTLDTCPTHCTLRVLQHFSSPHLNTTAAFISEGLTGYLQPLDTHVNKSVKQHISDYLEEKIEENWHSDFPGKANVRVRERRILITHCVADAWEKLHNEQGDLIRKSFQQTGISLNPDGSEDHLLKVKDLPDLAKEIGGSEPGVVVNGRKSKRRTGGGLLQEDNWPQLLRLLDEKGALAQEIEAKEREEDDEIAVQV</sequence>
<dbReference type="PANTHER" id="PTHR19303:SF73">
    <property type="entry name" value="PROTEIN PDC2"/>
    <property type="match status" value="1"/>
</dbReference>
<comment type="caution">
    <text evidence="2">The sequence shown here is derived from an EMBL/GenBank/DDBJ whole genome shotgun (WGS) entry which is preliminary data.</text>
</comment>
<dbReference type="AlphaFoldDB" id="A0A5J5EBH0"/>
<dbReference type="Gene3D" id="1.10.10.60">
    <property type="entry name" value="Homeodomain-like"/>
    <property type="match status" value="1"/>
</dbReference>
<evidence type="ECO:0000313" key="2">
    <source>
        <dbReference type="EMBL" id="KAA8892541.1"/>
    </source>
</evidence>
<protein>
    <recommendedName>
        <fullName evidence="4">HTH CENPB-type domain-containing protein</fullName>
    </recommendedName>
</protein>
<dbReference type="InParanoid" id="A0A5J5EBH0"/>
<dbReference type="InterPro" id="IPR050863">
    <property type="entry name" value="CenT-Element_Derived"/>
</dbReference>